<sequence length="96" mass="10839">MVDARSDPPYGPESGLLFHSKEHSLHVIANHKVLFGSGFAELGIGKQSFRGNRYAKAHTPRFRSYYYALTCSFSRHQPAGFTDKKILLCPRHTFPS</sequence>
<evidence type="ECO:0000313" key="1">
    <source>
        <dbReference type="EMBL" id="VFK66926.1"/>
    </source>
</evidence>
<protein>
    <submittedName>
        <fullName evidence="1">Uncharacterized protein</fullName>
    </submittedName>
</protein>
<dbReference type="EMBL" id="CAADFZ010000116">
    <property type="protein sequence ID" value="VFK66926.1"/>
    <property type="molecule type" value="Genomic_DNA"/>
</dbReference>
<gene>
    <name evidence="1" type="ORF">BECKUNK1418G_GA0071005_111611</name>
</gene>
<organism evidence="1">
    <name type="scientific">Candidatus Kentrum sp. UNK</name>
    <dbReference type="NCBI Taxonomy" id="2126344"/>
    <lineage>
        <taxon>Bacteria</taxon>
        <taxon>Pseudomonadati</taxon>
        <taxon>Pseudomonadota</taxon>
        <taxon>Gammaproteobacteria</taxon>
        <taxon>Candidatus Kentrum</taxon>
    </lineage>
</organism>
<dbReference type="AlphaFoldDB" id="A0A451ALM0"/>
<proteinExistence type="predicted"/>
<name>A0A451ALM0_9GAMM</name>
<reference evidence="1" key="1">
    <citation type="submission" date="2019-02" db="EMBL/GenBank/DDBJ databases">
        <authorList>
            <person name="Gruber-Vodicka R. H."/>
            <person name="Seah K. B. B."/>
        </authorList>
    </citation>
    <scope>NUCLEOTIDE SEQUENCE</scope>
    <source>
        <strain evidence="1">BECK_BY8</strain>
    </source>
</reference>
<accession>A0A451ALM0</accession>